<dbReference type="InterPro" id="IPR047657">
    <property type="entry name" value="PmbA"/>
</dbReference>
<sequence length="441" mass="48619">MTNNLVNQLNDVLTAGQKHSTGRGARIREWRTNISGEMVLSAGIKNNIPGSIYTPPSLKSIQRGNVYIVWNDGKCSYGTVESIFQNKGFDWEKQLDYWRMAAFEDIYIAGVPQPQPIPEVKVENRSIRELIDDDHEPVFARLQEILDRCPAGVHLNANIMCSAGMNYVQSSTGLSVAYPDTAYALSWSLDSIVGNGFAQRRPVTEKEIAGLWGDSIRMNEAFQSRGNPVGVETAVIFTPSVTGQFLAQYIMANFNGESVLEGQSRFSREQFRAGEQVFSSGLELEINPLLPERWGSYPLTSEGIPACRTPLIQNGALNSPFLTVKNAQRWGTEPTALPAGGAGLILKHRRTGTWQDVLKKIDDGVIVHSILGLHTQNPVTGEYSLSAPCSLRVIRGEITGKVDIKISGSFWEILKSEETETASSDLYNYPYLITKTGAEAL</sequence>
<evidence type="ECO:0000313" key="3">
    <source>
        <dbReference type="Proteomes" id="UP000007488"/>
    </source>
</evidence>
<evidence type="ECO:0000313" key="2">
    <source>
        <dbReference type="EMBL" id="ADY54993.1"/>
    </source>
</evidence>
<dbReference type="eggNOG" id="COG0312">
    <property type="taxonomic scope" value="Bacteria"/>
</dbReference>
<dbReference type="InterPro" id="IPR036059">
    <property type="entry name" value="TldD/PmbA_sf"/>
</dbReference>
<dbReference type="AlphaFoldDB" id="F0SZY2"/>
<dbReference type="GO" id="GO:0006508">
    <property type="term" value="P:proteolysis"/>
    <property type="evidence" value="ECO:0007669"/>
    <property type="project" value="InterPro"/>
</dbReference>
<gene>
    <name evidence="2" type="ordered locus">Sgly_0631</name>
</gene>
<protein>
    <submittedName>
        <fullName evidence="2">Peptidase U62 modulator of DNA gyrase</fullName>
    </submittedName>
</protein>
<dbReference type="KEGG" id="sgy:Sgly_0631"/>
<proteinExistence type="predicted"/>
<reference evidence="3" key="2">
    <citation type="submission" date="2011-02" db="EMBL/GenBank/DDBJ databases">
        <title>The complete genome of Syntrophobotulus glycolicus DSM 8271.</title>
        <authorList>
            <person name="Lucas S."/>
            <person name="Copeland A."/>
            <person name="Lapidus A."/>
            <person name="Bruce D."/>
            <person name="Goodwin L."/>
            <person name="Pitluck S."/>
            <person name="Kyrpides N."/>
            <person name="Mavromatis K."/>
            <person name="Pagani I."/>
            <person name="Ivanova N."/>
            <person name="Mikhailova N."/>
            <person name="Chertkov O."/>
            <person name="Held B."/>
            <person name="Detter J.C."/>
            <person name="Tapia R."/>
            <person name="Han C."/>
            <person name="Land M."/>
            <person name="Hauser L."/>
            <person name="Markowitz V."/>
            <person name="Cheng J.-F."/>
            <person name="Hugenholtz P."/>
            <person name="Woyke T."/>
            <person name="Wu D."/>
            <person name="Spring S."/>
            <person name="Schroeder M."/>
            <person name="Brambilla E."/>
            <person name="Klenk H.-P."/>
            <person name="Eisen J.A."/>
        </authorList>
    </citation>
    <scope>NUCLEOTIDE SEQUENCE [LARGE SCALE GENOMIC DNA]</scope>
    <source>
        <strain evidence="3">DSM 8271 / FlGlyR</strain>
    </source>
</reference>
<dbReference type="EMBL" id="CP002547">
    <property type="protein sequence ID" value="ADY54993.1"/>
    <property type="molecule type" value="Genomic_DNA"/>
</dbReference>
<dbReference type="Pfam" id="PF19289">
    <property type="entry name" value="PmbA_TldD_3rd"/>
    <property type="match status" value="1"/>
</dbReference>
<dbReference type="PANTHER" id="PTHR43421">
    <property type="entry name" value="METALLOPROTEASE PMBA"/>
    <property type="match status" value="1"/>
</dbReference>
<dbReference type="OrthoDB" id="1948998at2"/>
<evidence type="ECO:0000259" key="1">
    <source>
        <dbReference type="Pfam" id="PF19289"/>
    </source>
</evidence>
<reference evidence="2 3" key="1">
    <citation type="journal article" date="2011" name="Stand. Genomic Sci.">
        <title>Complete genome sequence of Syntrophobotulus glycolicus type strain (FlGlyR).</title>
        <authorList>
            <person name="Han C."/>
            <person name="Mwirichia R."/>
            <person name="Chertkov O."/>
            <person name="Held B."/>
            <person name="Lapidus A."/>
            <person name="Nolan M."/>
            <person name="Lucas S."/>
            <person name="Hammon N."/>
            <person name="Deshpande S."/>
            <person name="Cheng J.F."/>
            <person name="Tapia R."/>
            <person name="Goodwin L."/>
            <person name="Pitluck S."/>
            <person name="Huntemann M."/>
            <person name="Liolios K."/>
            <person name="Ivanova N."/>
            <person name="Pagani I."/>
            <person name="Mavromatis K."/>
            <person name="Ovchinikova G."/>
            <person name="Pati A."/>
            <person name="Chen A."/>
            <person name="Palaniappan K."/>
            <person name="Land M."/>
            <person name="Hauser L."/>
            <person name="Brambilla E.M."/>
            <person name="Rohde M."/>
            <person name="Spring S."/>
            <person name="Sikorski J."/>
            <person name="Goker M."/>
            <person name="Woyke T."/>
            <person name="Bristow J."/>
            <person name="Eisen J.A."/>
            <person name="Markowitz V."/>
            <person name="Hugenholtz P."/>
            <person name="Kyrpides N.C."/>
            <person name="Klenk H.P."/>
            <person name="Detter J.C."/>
        </authorList>
    </citation>
    <scope>NUCLEOTIDE SEQUENCE [LARGE SCALE GENOMIC DNA]</scope>
    <source>
        <strain evidence="3">DSM 8271 / FlGlyR</strain>
    </source>
</reference>
<dbReference type="HOGENOM" id="CLU_623654_0_0_9"/>
<dbReference type="Proteomes" id="UP000007488">
    <property type="component" value="Chromosome"/>
</dbReference>
<accession>F0SZY2</accession>
<dbReference type="STRING" id="645991.Sgly_0631"/>
<dbReference type="PANTHER" id="PTHR43421:SF1">
    <property type="entry name" value="METALLOPROTEASE PMBA"/>
    <property type="match status" value="1"/>
</dbReference>
<dbReference type="GO" id="GO:0008237">
    <property type="term" value="F:metallopeptidase activity"/>
    <property type="evidence" value="ECO:0007669"/>
    <property type="project" value="InterPro"/>
</dbReference>
<dbReference type="GO" id="GO:0005829">
    <property type="term" value="C:cytosol"/>
    <property type="evidence" value="ECO:0007669"/>
    <property type="project" value="TreeGrafter"/>
</dbReference>
<dbReference type="InterPro" id="IPR045569">
    <property type="entry name" value="Metalloprtase-TldD/E_C"/>
</dbReference>
<name>F0SZY2_SYNGF</name>
<organism evidence="2 3">
    <name type="scientific">Syntrophobotulus glycolicus (strain DSM 8271 / FlGlyR)</name>
    <dbReference type="NCBI Taxonomy" id="645991"/>
    <lineage>
        <taxon>Bacteria</taxon>
        <taxon>Bacillati</taxon>
        <taxon>Bacillota</taxon>
        <taxon>Clostridia</taxon>
        <taxon>Eubacteriales</taxon>
        <taxon>Desulfitobacteriaceae</taxon>
        <taxon>Syntrophobotulus</taxon>
    </lineage>
</organism>
<dbReference type="SUPFAM" id="SSF111283">
    <property type="entry name" value="Putative modulator of DNA gyrase, PmbA/TldD"/>
    <property type="match status" value="1"/>
</dbReference>
<keyword evidence="3" id="KW-1185">Reference proteome</keyword>
<dbReference type="RefSeq" id="WP_013623864.1">
    <property type="nucleotide sequence ID" value="NC_015172.1"/>
</dbReference>
<feature type="domain" description="Metalloprotease TldD/E C-terminal" evidence="1">
    <location>
        <begin position="233"/>
        <end position="417"/>
    </location>
</feature>